<reference evidence="5 6" key="1">
    <citation type="submission" date="2019-07" db="EMBL/GenBank/DDBJ databases">
        <title>Ln-dependent methylotrophs.</title>
        <authorList>
            <person name="Tani A."/>
        </authorList>
    </citation>
    <scope>NUCLEOTIDE SEQUENCE [LARGE SCALE GENOMIC DNA]</scope>
    <source>
        <strain evidence="5 6">SM12</strain>
    </source>
</reference>
<dbReference type="GO" id="GO:0005507">
    <property type="term" value="F:copper ion binding"/>
    <property type="evidence" value="ECO:0007669"/>
    <property type="project" value="InterPro"/>
</dbReference>
<dbReference type="InterPro" id="IPR008972">
    <property type="entry name" value="Cupredoxin"/>
</dbReference>
<evidence type="ECO:0000256" key="1">
    <source>
        <dbReference type="ARBA" id="ARBA00022723"/>
    </source>
</evidence>
<dbReference type="Gene3D" id="2.60.40.420">
    <property type="entry name" value="Cupredoxins - blue copper proteins"/>
    <property type="match status" value="1"/>
</dbReference>
<evidence type="ECO:0000313" key="6">
    <source>
        <dbReference type="Proteomes" id="UP000316801"/>
    </source>
</evidence>
<dbReference type="InterPro" id="IPR000923">
    <property type="entry name" value="BlueCu_1"/>
</dbReference>
<dbReference type="GO" id="GO:0009055">
    <property type="term" value="F:electron transfer activity"/>
    <property type="evidence" value="ECO:0007669"/>
    <property type="project" value="InterPro"/>
</dbReference>
<evidence type="ECO:0000259" key="4">
    <source>
        <dbReference type="Pfam" id="PF00127"/>
    </source>
</evidence>
<gene>
    <name evidence="5" type="ORF">FNA46_25220</name>
</gene>
<dbReference type="SUPFAM" id="SSF49503">
    <property type="entry name" value="Cupredoxins"/>
    <property type="match status" value="1"/>
</dbReference>
<proteinExistence type="predicted"/>
<keyword evidence="2" id="KW-0186">Copper</keyword>
<comment type="caution">
    <text evidence="5">The sequence shown here is derived from an EMBL/GenBank/DDBJ whole genome shotgun (WGS) entry which is preliminary data.</text>
</comment>
<organism evidence="5 6">
    <name type="scientific">Rhizobium straminoryzae</name>
    <dbReference type="NCBI Taxonomy" id="1387186"/>
    <lineage>
        <taxon>Bacteria</taxon>
        <taxon>Pseudomonadati</taxon>
        <taxon>Pseudomonadota</taxon>
        <taxon>Alphaproteobacteria</taxon>
        <taxon>Hyphomicrobiales</taxon>
        <taxon>Rhizobiaceae</taxon>
        <taxon>Rhizobium/Agrobacterium group</taxon>
        <taxon>Rhizobium</taxon>
    </lineage>
</organism>
<accession>A0A549SM07</accession>
<feature type="chain" id="PRO_5021989199" evidence="3">
    <location>
        <begin position="24"/>
        <end position="142"/>
    </location>
</feature>
<keyword evidence="1" id="KW-0479">Metal-binding</keyword>
<dbReference type="Proteomes" id="UP000316801">
    <property type="component" value="Unassembled WGS sequence"/>
</dbReference>
<protein>
    <submittedName>
        <fullName evidence="5">Copper resistance protein</fullName>
    </submittedName>
</protein>
<dbReference type="Pfam" id="PF00127">
    <property type="entry name" value="Copper-bind"/>
    <property type="match status" value="1"/>
</dbReference>
<feature type="domain" description="Blue (type 1) copper" evidence="4">
    <location>
        <begin position="31"/>
        <end position="140"/>
    </location>
</feature>
<evidence type="ECO:0000256" key="2">
    <source>
        <dbReference type="ARBA" id="ARBA00023008"/>
    </source>
</evidence>
<evidence type="ECO:0000313" key="5">
    <source>
        <dbReference type="EMBL" id="TRL30652.1"/>
    </source>
</evidence>
<feature type="signal peptide" evidence="3">
    <location>
        <begin position="1"/>
        <end position="23"/>
    </location>
</feature>
<dbReference type="EMBL" id="VJMG01000112">
    <property type="protein sequence ID" value="TRL30652.1"/>
    <property type="molecule type" value="Genomic_DNA"/>
</dbReference>
<name>A0A549SM07_9HYPH</name>
<sequence>MAFSLRYFTLVAASLLLSTQAFAASTIMVKEDGEGGGPMTITLDRTTVPAGDVTFKVHNDAMTEEHEMVLIKLKSADQTIPVNAAKHRVDESKLKSLGEVADLKAGKDGQLKVKLAAGEYLLLCNIKGHFEAGMKARLTVTP</sequence>
<keyword evidence="6" id="KW-1185">Reference proteome</keyword>
<evidence type="ECO:0000256" key="3">
    <source>
        <dbReference type="SAM" id="SignalP"/>
    </source>
</evidence>
<dbReference type="RefSeq" id="WP_143127997.1">
    <property type="nucleotide sequence ID" value="NZ_VJMG01000112.1"/>
</dbReference>
<dbReference type="AlphaFoldDB" id="A0A549SM07"/>
<keyword evidence="3" id="KW-0732">Signal</keyword>